<keyword evidence="5" id="KW-0282">Flagellum</keyword>
<dbReference type="CDD" id="cd11614">
    <property type="entry name" value="SAF_CpaB_FlgA_like"/>
    <property type="match status" value="1"/>
</dbReference>
<evidence type="ECO:0000313" key="5">
    <source>
        <dbReference type="EMBL" id="ABA04382.1"/>
    </source>
</evidence>
<dbReference type="InterPro" id="IPR013974">
    <property type="entry name" value="SAF"/>
</dbReference>
<evidence type="ECO:0000313" key="6">
    <source>
        <dbReference type="Proteomes" id="UP000002531"/>
    </source>
</evidence>
<name>Q3STK9_NITWN</name>
<dbReference type="InterPro" id="IPR017585">
    <property type="entry name" value="SAF_FlgA"/>
</dbReference>
<dbReference type="HOGENOM" id="CLU_061553_1_0_5"/>
<dbReference type="Gene3D" id="2.30.30.760">
    <property type="match status" value="1"/>
</dbReference>
<dbReference type="GO" id="GO:0042597">
    <property type="term" value="C:periplasmic space"/>
    <property type="evidence" value="ECO:0007669"/>
    <property type="project" value="UniProtKB-SubCell"/>
</dbReference>
<dbReference type="Pfam" id="PF13144">
    <property type="entry name" value="ChapFlgA"/>
    <property type="match status" value="1"/>
</dbReference>
<evidence type="ECO:0000256" key="3">
    <source>
        <dbReference type="ARBA" id="ARBA00022764"/>
    </source>
</evidence>
<protein>
    <submittedName>
        <fullName evidence="5">Flagellar protein FlgA</fullName>
    </submittedName>
</protein>
<proteinExistence type="predicted"/>
<dbReference type="STRING" id="323098.Nwi_1120"/>
<dbReference type="SMART" id="SM00858">
    <property type="entry name" value="SAF"/>
    <property type="match status" value="1"/>
</dbReference>
<evidence type="ECO:0000259" key="4">
    <source>
        <dbReference type="SMART" id="SM00858"/>
    </source>
</evidence>
<dbReference type="Gene3D" id="3.90.1210.10">
    <property type="entry name" value="Antifreeze-like/N-acetylneuraminic acid synthase C-terminal domain"/>
    <property type="match status" value="1"/>
</dbReference>
<dbReference type="AlphaFoldDB" id="Q3STK9"/>
<keyword evidence="5" id="KW-0969">Cilium</keyword>
<comment type="subcellular location">
    <subcellularLocation>
        <location evidence="1">Periplasm</location>
    </subcellularLocation>
</comment>
<dbReference type="eggNOG" id="COG1261">
    <property type="taxonomic scope" value="Bacteria"/>
</dbReference>
<keyword evidence="3" id="KW-0574">Periplasm</keyword>
<keyword evidence="5" id="KW-0966">Cell projection</keyword>
<evidence type="ECO:0000256" key="2">
    <source>
        <dbReference type="ARBA" id="ARBA00022729"/>
    </source>
</evidence>
<sequence length="380" mass="39870">MPGKKEEKLIMAVRPLLVAVVAGALLAAPAPVLAGNDAAARRADLASAFRTAAAIPAPVLRGRVDVTDKMVRIGDLVDNAGDAAQIAIYRAPDPGTTGTLPAAQLLDVLRAHQVIGVETHGIGNVAVTRLARTLDPDDVELQIAVALEHRNGLGDARDLLLTFDKDLKAIHLDAANNGAVTPLVTRFDPRSGRFDVTLEVGNDSGAAPTRLRFTGTAVETVEAAVLARDVDRNTLLKSSDIVIERRPRAEVGNNPASRDHVVGMQTRRQMRAGQALHGIDLTRPDLVQRDQAVTLIYQTAGIYLTVRGKATESGTEGDVVSVLNLQSNRTISGVVVGRGQVSVSPAAPVVPHRLASVEPAVETTASFSAGSNAPASSKTE</sequence>
<dbReference type="PANTHER" id="PTHR36307:SF1">
    <property type="entry name" value="FLAGELLA BASAL BODY P-RING FORMATION PROTEIN FLGA"/>
    <property type="match status" value="1"/>
</dbReference>
<keyword evidence="2" id="KW-0732">Signal</keyword>
<organism evidence="5 6">
    <name type="scientific">Nitrobacter winogradskyi (strain ATCC 25391 / DSM 10237 / CIP 104748 / NCIMB 11846 / Nb-255)</name>
    <dbReference type="NCBI Taxonomy" id="323098"/>
    <lineage>
        <taxon>Bacteria</taxon>
        <taxon>Pseudomonadati</taxon>
        <taxon>Pseudomonadota</taxon>
        <taxon>Alphaproteobacteria</taxon>
        <taxon>Hyphomicrobiales</taxon>
        <taxon>Nitrobacteraceae</taxon>
        <taxon>Nitrobacter</taxon>
    </lineage>
</organism>
<dbReference type="EMBL" id="CP000115">
    <property type="protein sequence ID" value="ABA04382.1"/>
    <property type="molecule type" value="Genomic_DNA"/>
</dbReference>
<dbReference type="PANTHER" id="PTHR36307">
    <property type="entry name" value="FLAGELLA BASAL BODY P-RING FORMATION PROTEIN FLGA"/>
    <property type="match status" value="1"/>
</dbReference>
<dbReference type="NCBIfam" id="TIGR03170">
    <property type="entry name" value="flgA_cterm"/>
    <property type="match status" value="1"/>
</dbReference>
<dbReference type="RefSeq" id="WP_011314413.1">
    <property type="nucleotide sequence ID" value="NC_007406.1"/>
</dbReference>
<feature type="domain" description="SAF" evidence="4">
    <location>
        <begin position="221"/>
        <end position="282"/>
    </location>
</feature>
<evidence type="ECO:0000256" key="1">
    <source>
        <dbReference type="ARBA" id="ARBA00004418"/>
    </source>
</evidence>
<dbReference type="KEGG" id="nwi:Nwi_1120"/>
<reference evidence="5 6" key="1">
    <citation type="journal article" date="2006" name="Appl. Environ. Microbiol.">
        <title>Genome sequence of the chemolithoautotrophic nitrite-oxidizing bacterium Nitrobacter winogradskyi Nb-255.</title>
        <authorList>
            <person name="Starkenburg S.R."/>
            <person name="Chain P.S."/>
            <person name="Sayavedra-Soto L.A."/>
            <person name="Hauser L."/>
            <person name="Land M.L."/>
            <person name="Larimer F.W."/>
            <person name="Malfatti S.A."/>
            <person name="Klotz M.G."/>
            <person name="Bottomley P.J."/>
            <person name="Arp D.J."/>
            <person name="Hickey W.J."/>
        </authorList>
    </citation>
    <scope>NUCLEOTIDE SEQUENCE [LARGE SCALE GENOMIC DNA]</scope>
    <source>
        <strain evidence="6">ATCC 25391 / DSM 10237 / CIP 104748 / NCIMB 11846 / Nb-255</strain>
    </source>
</reference>
<keyword evidence="6" id="KW-1185">Reference proteome</keyword>
<dbReference type="Proteomes" id="UP000002531">
    <property type="component" value="Chromosome"/>
</dbReference>
<gene>
    <name evidence="5" type="ordered locus">Nwi_1120</name>
</gene>
<dbReference type="GO" id="GO:0044780">
    <property type="term" value="P:bacterial-type flagellum assembly"/>
    <property type="evidence" value="ECO:0007669"/>
    <property type="project" value="InterPro"/>
</dbReference>
<accession>Q3STK9</accession>
<dbReference type="InterPro" id="IPR039246">
    <property type="entry name" value="Flagellar_FlgA"/>
</dbReference>